<organism evidence="1 2">
    <name type="scientific">Salinarimonas ramus</name>
    <dbReference type="NCBI Taxonomy" id="690164"/>
    <lineage>
        <taxon>Bacteria</taxon>
        <taxon>Pseudomonadati</taxon>
        <taxon>Pseudomonadota</taxon>
        <taxon>Alphaproteobacteria</taxon>
        <taxon>Hyphomicrobiales</taxon>
        <taxon>Salinarimonadaceae</taxon>
        <taxon>Salinarimonas</taxon>
    </lineage>
</organism>
<evidence type="ECO:0000313" key="1">
    <source>
        <dbReference type="EMBL" id="GGK25638.1"/>
    </source>
</evidence>
<evidence type="ECO:0000313" key="2">
    <source>
        <dbReference type="Proteomes" id="UP000600449"/>
    </source>
</evidence>
<name>A0A917V2P2_9HYPH</name>
<reference evidence="1 2" key="1">
    <citation type="journal article" date="2014" name="Int. J. Syst. Evol. Microbiol.">
        <title>Complete genome sequence of Corynebacterium casei LMG S-19264T (=DSM 44701T), isolated from a smear-ripened cheese.</title>
        <authorList>
            <consortium name="US DOE Joint Genome Institute (JGI-PGF)"/>
            <person name="Walter F."/>
            <person name="Albersmeier A."/>
            <person name="Kalinowski J."/>
            <person name="Ruckert C."/>
        </authorList>
    </citation>
    <scope>NUCLEOTIDE SEQUENCE [LARGE SCALE GENOMIC DNA]</scope>
    <source>
        <strain evidence="1 2">CGMCC 1.9161</strain>
    </source>
</reference>
<protein>
    <submittedName>
        <fullName evidence="1">Uncharacterized protein</fullName>
    </submittedName>
</protein>
<accession>A0A917V2P2</accession>
<gene>
    <name evidence="1" type="ORF">GCM10011322_10230</name>
</gene>
<dbReference type="AlphaFoldDB" id="A0A917V2P2"/>
<keyword evidence="2" id="KW-1185">Reference proteome</keyword>
<proteinExistence type="predicted"/>
<sequence>MEAKMADHGPQPSLLQVYTMYRDLYMRQTTFDPTVVQKEDESILASAGVSDIDPELYGFGGDGLDITSDKFIPSEHLRVDELGKMTIATEGLTVAGVNDAANFMTKVLGMPAHEVAKAMGLPINDVVTGFEQDLGRIRNNPHFNAILTNFPDGPIKKAILTGIVGADIANDIVTIGDPGSVQDVIKDGLFLGMQFAPPHVRDELGLVASALDTYVASQLQPGFVLTPDGLLSMSVGDRLLPAPGVDPIAHGALVDQGLTPLEALDELSTPAAESAKKAIAEAQFQQGFAFVADSVAYLAPETQKVVDVVKAGVGVWLNPDPTAIGTLANALIEATGLPKELKIAVGLAVALGGAGTWMLAGALSEVLFGEEPPKTFPIGQANVFEGAGLSELMFDPTTGKIEIEGPDGKTHRFDPAEGVSTLASAEYGAGGVAGRLIFTAHENDIEEGFDLTRDFAGVEYIQAGFAADLDFEAIKNGAGVRWHIESPDALTTVNEHGVDVHVAMLMSSPFIDPSQTTLEDLENGDNRGFFMLTGNLLANGTPIIDVPAGTVFSASPTPGGEAVPVPTAGWNATALVTTGRLRFAAEFLARPENMGSAHFPDAVTADKSDAQLGKEFLDSGRSSVYHVDVVRPQAPEGAAPETVPSPYAGLYRLNPDATVSVEVQNVLRSNEIVTRPDGSRDPAPGAKVEQILPPVTFTNEDEARRFLSEVPDLLAWIASDPERAPLLDTSAGLRSAYDQMMGVKLANPDGDAGIVFDAMAYMRANPDVGAALNYDALKATKHYVEFGRHEGRDMGLYEVAGEDGTQTVLRTRMENVPGAALQMAAEQFAVDENGQAIGVIDPLWSNLQAIGGMPLPRIVFRDQGQAQDFAARIDDVMAWIASDPSRAGMLSAEGGLLAAYEAVAAGEVPSFDAEAYLAANPDVRETLGSSAAMAAMHYVEFGIAEGRPLAPPQPAPLVTRLDGTALATPTLDDSAFAADFAARLPEILALVASDPARAAAIGDPATLAGAYADLLAGAAPSFDASAYLAANPDVAAVLGEDPVKAAMHYIEFGMAEGRSMGAPAGSADIVEPGSGDQLIPGFLGGSAGIGLPALVVSNDDLVPGDAEQLTA</sequence>
<dbReference type="Proteomes" id="UP000600449">
    <property type="component" value="Unassembled WGS sequence"/>
</dbReference>
<dbReference type="EMBL" id="BMMF01000003">
    <property type="protein sequence ID" value="GGK25638.1"/>
    <property type="molecule type" value="Genomic_DNA"/>
</dbReference>
<comment type="caution">
    <text evidence="1">The sequence shown here is derived from an EMBL/GenBank/DDBJ whole genome shotgun (WGS) entry which is preliminary data.</text>
</comment>